<organism evidence="2 3">
    <name type="scientific">Hungatella hathewayi DSM 13479</name>
    <dbReference type="NCBI Taxonomy" id="566550"/>
    <lineage>
        <taxon>Bacteria</taxon>
        <taxon>Bacillati</taxon>
        <taxon>Bacillota</taxon>
        <taxon>Clostridia</taxon>
        <taxon>Lachnospirales</taxon>
        <taxon>Lachnospiraceae</taxon>
        <taxon>Hungatella</taxon>
    </lineage>
</organism>
<name>D3AG25_9FIRM</name>
<sequence>MIEPSGLAEERKGSGNGRIGKHGKIPGIQEEGQERGNTWLRQ</sequence>
<reference evidence="2 3" key="1">
    <citation type="submission" date="2010-01" db="EMBL/GenBank/DDBJ databases">
        <authorList>
            <person name="Weinstock G."/>
            <person name="Sodergren E."/>
            <person name="Clifton S."/>
            <person name="Fulton L."/>
            <person name="Fulton B."/>
            <person name="Courtney L."/>
            <person name="Fronick C."/>
            <person name="Harrison M."/>
            <person name="Strong C."/>
            <person name="Farmer C."/>
            <person name="Delahaunty K."/>
            <person name="Markovic C."/>
            <person name="Hall O."/>
            <person name="Minx P."/>
            <person name="Tomlinson C."/>
            <person name="Mitreva M."/>
            <person name="Nelson J."/>
            <person name="Hou S."/>
            <person name="Wollam A."/>
            <person name="Pepin K.H."/>
            <person name="Johnson M."/>
            <person name="Bhonagiri V."/>
            <person name="Nash W.E."/>
            <person name="Warren W."/>
            <person name="Chinwalla A."/>
            <person name="Mardis E.R."/>
            <person name="Wilson R.K."/>
        </authorList>
    </citation>
    <scope>NUCLEOTIDE SEQUENCE [LARGE SCALE GENOMIC DNA]</scope>
    <source>
        <strain evidence="2 3">DSM 13479</strain>
    </source>
</reference>
<feature type="region of interest" description="Disordered" evidence="1">
    <location>
        <begin position="1"/>
        <end position="42"/>
    </location>
</feature>
<proteinExistence type="predicted"/>
<dbReference type="EMBL" id="ACIO01000204">
    <property type="protein sequence ID" value="EFC99231.1"/>
    <property type="molecule type" value="Genomic_DNA"/>
</dbReference>
<evidence type="ECO:0000313" key="2">
    <source>
        <dbReference type="EMBL" id="EFC99231.1"/>
    </source>
</evidence>
<evidence type="ECO:0000313" key="3">
    <source>
        <dbReference type="Proteomes" id="UP000004968"/>
    </source>
</evidence>
<gene>
    <name evidence="2" type="ORF">CLOSTHATH_02561</name>
</gene>
<comment type="caution">
    <text evidence="2">The sequence shown here is derived from an EMBL/GenBank/DDBJ whole genome shotgun (WGS) entry which is preliminary data.</text>
</comment>
<dbReference type="Proteomes" id="UP000004968">
    <property type="component" value="Unassembled WGS sequence"/>
</dbReference>
<evidence type="ECO:0000256" key="1">
    <source>
        <dbReference type="SAM" id="MobiDB-lite"/>
    </source>
</evidence>
<protein>
    <submittedName>
        <fullName evidence="2">Uncharacterized protein</fullName>
    </submittedName>
</protein>
<accession>D3AG25</accession>
<dbReference type="HOGENOM" id="CLU_3252631_0_0_9"/>
<dbReference type="AlphaFoldDB" id="D3AG25"/>